<sequence>MIYRLQILIRFAIIILVMVTLAVSGDCQSQNEDNAEFHLATVLKVIPPVQVRHFDTEEFAELKQDDLIFPGDRIVCSDGGYAALLFSDSAVELKLFPNSELTLQGQSGEDGFLKRLFLPVGILWTKLFRGNLEVITPTSVASVKGTEWWTIVESTSQTRVVVIVGEVEVKHRITGISERAAENTTAITTPSGEIDLTPTEEFIPPKIPSVEKNQTLEIELEDSTGQKKTIIIKYSE</sequence>
<name>A0A532V3G0_UNCL8</name>
<evidence type="ECO:0000313" key="2">
    <source>
        <dbReference type="EMBL" id="TKJ41754.1"/>
    </source>
</evidence>
<keyword evidence="1" id="KW-0472">Membrane</keyword>
<evidence type="ECO:0000256" key="1">
    <source>
        <dbReference type="SAM" id="Phobius"/>
    </source>
</evidence>
<comment type="caution">
    <text evidence="2">The sequence shown here is derived from an EMBL/GenBank/DDBJ whole genome shotgun (WGS) entry which is preliminary data.</text>
</comment>
<gene>
    <name evidence="2" type="ORF">CEE37_04075</name>
</gene>
<accession>A0A532V3G0</accession>
<feature type="transmembrane region" description="Helical" evidence="1">
    <location>
        <begin position="7"/>
        <end position="25"/>
    </location>
</feature>
<proteinExistence type="predicted"/>
<evidence type="ECO:0000313" key="3">
    <source>
        <dbReference type="Proteomes" id="UP000319619"/>
    </source>
</evidence>
<keyword evidence="1" id="KW-1133">Transmembrane helix</keyword>
<organism evidence="2 3">
    <name type="scientific">candidate division LCP-89 bacterium B3_LCP</name>
    <dbReference type="NCBI Taxonomy" id="2012998"/>
    <lineage>
        <taxon>Bacteria</taxon>
        <taxon>Pseudomonadati</taxon>
        <taxon>Bacteria division LCP-89</taxon>
    </lineage>
</organism>
<protein>
    <submittedName>
        <fullName evidence="2">Uncharacterized protein</fullName>
    </submittedName>
</protein>
<dbReference type="PANTHER" id="PTHR38731">
    <property type="entry name" value="LIPL45-RELATED LIPOPROTEIN-RELATED"/>
    <property type="match status" value="1"/>
</dbReference>
<reference evidence="2 3" key="1">
    <citation type="submission" date="2017-06" db="EMBL/GenBank/DDBJ databases">
        <title>Novel microbial phyla capable of carbon fixation and sulfur reduction in deep-sea sediments.</title>
        <authorList>
            <person name="Huang J."/>
            <person name="Baker B."/>
            <person name="Wang Y."/>
        </authorList>
    </citation>
    <scope>NUCLEOTIDE SEQUENCE [LARGE SCALE GENOMIC DNA]</scope>
    <source>
        <strain evidence="2">B3_LCP</strain>
    </source>
</reference>
<dbReference type="Proteomes" id="UP000319619">
    <property type="component" value="Unassembled WGS sequence"/>
</dbReference>
<dbReference type="AlphaFoldDB" id="A0A532V3G0"/>
<keyword evidence="1" id="KW-0812">Transmembrane</keyword>
<dbReference type="EMBL" id="NJBN01000002">
    <property type="protein sequence ID" value="TKJ41754.1"/>
    <property type="molecule type" value="Genomic_DNA"/>
</dbReference>